<keyword evidence="2" id="KW-1185">Reference proteome</keyword>
<accession>A0A8S0WZH5</accession>
<evidence type="ECO:0000313" key="1">
    <source>
        <dbReference type="EMBL" id="CAA7262728.1"/>
    </source>
</evidence>
<dbReference type="AlphaFoldDB" id="A0A8S0WZH5"/>
<evidence type="ECO:0008006" key="3">
    <source>
        <dbReference type="Google" id="ProtNLM"/>
    </source>
</evidence>
<gene>
    <name evidence="1" type="ORF">AAE3_LOCUS4786</name>
</gene>
<comment type="caution">
    <text evidence="1">The sequence shown here is derived from an EMBL/GenBank/DDBJ whole genome shotgun (WGS) entry which is preliminary data.</text>
</comment>
<evidence type="ECO:0000313" key="2">
    <source>
        <dbReference type="Proteomes" id="UP000467700"/>
    </source>
</evidence>
<dbReference type="EMBL" id="CACVBS010000036">
    <property type="protein sequence ID" value="CAA7262728.1"/>
    <property type="molecule type" value="Genomic_DNA"/>
</dbReference>
<dbReference type="SUPFAM" id="SSF81383">
    <property type="entry name" value="F-box domain"/>
    <property type="match status" value="1"/>
</dbReference>
<dbReference type="Gene3D" id="1.20.1280.50">
    <property type="match status" value="1"/>
</dbReference>
<proteinExistence type="predicted"/>
<dbReference type="Proteomes" id="UP000467700">
    <property type="component" value="Unassembled WGS sequence"/>
</dbReference>
<organism evidence="1 2">
    <name type="scientific">Cyclocybe aegerita</name>
    <name type="common">Black poplar mushroom</name>
    <name type="synonym">Agrocybe aegerita</name>
    <dbReference type="NCBI Taxonomy" id="1973307"/>
    <lineage>
        <taxon>Eukaryota</taxon>
        <taxon>Fungi</taxon>
        <taxon>Dikarya</taxon>
        <taxon>Basidiomycota</taxon>
        <taxon>Agaricomycotina</taxon>
        <taxon>Agaricomycetes</taxon>
        <taxon>Agaricomycetidae</taxon>
        <taxon>Agaricales</taxon>
        <taxon>Agaricineae</taxon>
        <taxon>Bolbitiaceae</taxon>
        <taxon>Cyclocybe</taxon>
    </lineage>
</organism>
<dbReference type="OrthoDB" id="10423426at2759"/>
<reference evidence="1 2" key="1">
    <citation type="submission" date="2020-01" db="EMBL/GenBank/DDBJ databases">
        <authorList>
            <person name="Gupta K D."/>
        </authorList>
    </citation>
    <scope>NUCLEOTIDE SEQUENCE [LARGE SCALE GENOMIC DNA]</scope>
</reference>
<name>A0A8S0WZH5_CYCAE</name>
<protein>
    <recommendedName>
        <fullName evidence="3">F-box domain-containing protein</fullName>
    </recommendedName>
</protein>
<dbReference type="InterPro" id="IPR036047">
    <property type="entry name" value="F-box-like_dom_sf"/>
</dbReference>
<sequence length="391" mass="43236">MAAQDLPADVLLNIFHLCLEDPGPIPDDPLRSSRSLSQVCTSWRRIFFSDLRWIAIGHASTTALGDGREYRMTITHLVQGANRPVNPLDIPLPWSYIASLDLHGLPIHPRVALRLFQNSYTTLAEAYLQIHVQTTSTPTTASTLAQPFPMLQTTLRRLTKVHLIIIDDARGSDELKDFFTIAHLPKLKHLRVEAVGGLSLWRRHLLSSILPWCSRHVEQLDLIQVPPVPAVGRLGADVGPQPTTTRHLTYQDVEDLFQSIPNVRFLRLPRCILLHSTTLRKLENGILLPFLQVLEVGTSSAENGDDILSMVARRNLEAGCRAGLPPMVGPSNAVIQAGFQAGEHANDGPLYPIFSVDLSIPEADAEFFSRDCLSQHLGGLEGVEVEIGAWV</sequence>